<dbReference type="EMBL" id="MNQU01000048">
    <property type="protein sequence ID" value="OKZ39127.1"/>
    <property type="molecule type" value="Genomic_DNA"/>
</dbReference>
<reference evidence="4 8" key="2">
    <citation type="journal article" date="2019" name="Nat. Med.">
        <title>A library of human gut bacterial isolates paired with longitudinal multiomics data enables mechanistic microbiome research.</title>
        <authorList>
            <person name="Poyet M."/>
            <person name="Groussin M."/>
            <person name="Gibbons S.M."/>
            <person name="Avila-Pacheco J."/>
            <person name="Jiang X."/>
            <person name="Kearney S.M."/>
            <person name="Perrotta A.R."/>
            <person name="Berdy B."/>
            <person name="Zhao S."/>
            <person name="Lieberman T.D."/>
            <person name="Swanson P.K."/>
            <person name="Smith M."/>
            <person name="Roesemann S."/>
            <person name="Alexander J.E."/>
            <person name="Rich S.A."/>
            <person name="Livny J."/>
            <person name="Vlamakis H."/>
            <person name="Clish C."/>
            <person name="Bullock K."/>
            <person name="Deik A."/>
            <person name="Scott J."/>
            <person name="Pierce K.A."/>
            <person name="Xavier R.J."/>
            <person name="Alm E.J."/>
        </authorList>
    </citation>
    <scope>NUCLEOTIDE SEQUENCE [LARGE SCALE GENOMIC DNA]</scope>
    <source>
        <strain evidence="4 8">BIOML-A5</strain>
    </source>
</reference>
<dbReference type="RefSeq" id="WP_061411961.1">
    <property type="nucleotide sequence ID" value="NZ_CP103250.1"/>
</dbReference>
<dbReference type="EMBL" id="JAQNQY010000004">
    <property type="protein sequence ID" value="MDC1751869.1"/>
    <property type="molecule type" value="Genomic_DNA"/>
</dbReference>
<reference evidence="5" key="3">
    <citation type="submission" date="2022-10" db="EMBL/GenBank/DDBJ databases">
        <title>Human gut microbiome strain richness.</title>
        <authorList>
            <person name="Chen-Liaw A."/>
        </authorList>
    </citation>
    <scope>NUCLEOTIDE SEQUENCE</scope>
    <source>
        <strain evidence="5">A1_m1001262Bd0_191120</strain>
    </source>
</reference>
<proteinExistence type="predicted"/>
<dbReference type="PROSITE" id="PS51257">
    <property type="entry name" value="PROKAR_LIPOPROTEIN"/>
    <property type="match status" value="1"/>
</dbReference>
<dbReference type="AlphaFoldDB" id="A0A139K4T0"/>
<dbReference type="EMBL" id="WCTL01000001">
    <property type="protein sequence ID" value="KAB4241283.1"/>
    <property type="molecule type" value="Genomic_DNA"/>
</dbReference>
<evidence type="ECO:0000313" key="4">
    <source>
        <dbReference type="EMBL" id="KAB4241283.1"/>
    </source>
</evidence>
<feature type="domain" description="DUF4784" evidence="2">
    <location>
        <begin position="137"/>
        <end position="429"/>
    </location>
</feature>
<dbReference type="InterPro" id="IPR046546">
    <property type="entry name" value="DUF4784_N"/>
</dbReference>
<dbReference type="InterPro" id="IPR011048">
    <property type="entry name" value="Haem_d1_sf"/>
</dbReference>
<feature type="chain" id="PRO_5014530856" evidence="1">
    <location>
        <begin position="20"/>
        <end position="430"/>
    </location>
</feature>
<name>A0A139K4T0_BACUN</name>
<gene>
    <name evidence="6" type="ORF">BHV79_02470</name>
    <name evidence="4" type="ORF">GAP47_01280</name>
    <name evidence="5" type="ORF">POY80_05365</name>
</gene>
<evidence type="ECO:0000313" key="7">
    <source>
        <dbReference type="Proteomes" id="UP000186549"/>
    </source>
</evidence>
<comment type="caution">
    <text evidence="4">The sequence shown here is derived from an EMBL/GenBank/DDBJ whole genome shotgun (WGS) entry which is preliminary data.</text>
</comment>
<evidence type="ECO:0000256" key="1">
    <source>
        <dbReference type="SAM" id="SignalP"/>
    </source>
</evidence>
<dbReference type="PATRIC" id="fig|820.27.peg.2314"/>
<dbReference type="Pfam" id="PF16023">
    <property type="entry name" value="DUF4784"/>
    <property type="match status" value="1"/>
</dbReference>
<accession>A0A139K4T0</accession>
<protein>
    <submittedName>
        <fullName evidence="4">DUF4784 domain-containing protein</fullName>
    </submittedName>
    <submittedName>
        <fullName evidence="5">DUF4784 family protein</fullName>
    </submittedName>
</protein>
<dbReference type="Proteomes" id="UP000186549">
    <property type="component" value="Unassembled WGS sequence"/>
</dbReference>
<evidence type="ECO:0000313" key="8">
    <source>
        <dbReference type="Proteomes" id="UP000462376"/>
    </source>
</evidence>
<dbReference type="InterPro" id="IPR031978">
    <property type="entry name" value="DUF4784"/>
</dbReference>
<evidence type="ECO:0000313" key="5">
    <source>
        <dbReference type="EMBL" id="MDC1751869.1"/>
    </source>
</evidence>
<feature type="signal peptide" evidence="1">
    <location>
        <begin position="1"/>
        <end position="19"/>
    </location>
</feature>
<dbReference type="SUPFAM" id="SSF51004">
    <property type="entry name" value="C-terminal (heme d1) domain of cytochrome cd1-nitrite reductase"/>
    <property type="match status" value="1"/>
</dbReference>
<dbReference type="Pfam" id="PF20264">
    <property type="entry name" value="DUF4784_N"/>
    <property type="match status" value="1"/>
</dbReference>
<evidence type="ECO:0000259" key="3">
    <source>
        <dbReference type="Pfam" id="PF20264"/>
    </source>
</evidence>
<dbReference type="Proteomes" id="UP000462376">
    <property type="component" value="Unassembled WGS sequence"/>
</dbReference>
<keyword evidence="1" id="KW-0732">Signal</keyword>
<evidence type="ECO:0000313" key="6">
    <source>
        <dbReference type="EMBL" id="OKZ39127.1"/>
    </source>
</evidence>
<dbReference type="Proteomes" id="UP001218502">
    <property type="component" value="Unassembled WGS sequence"/>
</dbReference>
<dbReference type="Gene3D" id="2.60.40.3920">
    <property type="match status" value="1"/>
</dbReference>
<sequence>MMKKIHFLLLISLLLAACSDDDKEKQPAFVTNITISDAGKTFNPGDAVTVKADGLQSGDQIILDIYWPIADNPLFPEGYSRYTRAVTTEQTTNSITFLAPGHWPASRVEMFLERAGQLQPLGQISVADGQSPEEPYLYGITNSHAIYTPTVPRGITRIDLVTQEISEVIQFHDDEDFHLAANIPGTNILCGIREKDGSSFIDGYDLCMHYWCNPVERNAITICSDFNNTVSLEMAGDKLLTYCSISYPVYTRLNMPPIHTPEIPLPDGLRPESLSRYPGVIADAHMLLSANNGDGTFSPVVIDIAKEKMHCYDPIKAEALIPFRIMEPSPENPNSLQCKGGYIVSRANGGDTQFCLWDTTAGNLKESFATYPNAVRSATMYYSKDGQTRKLYVQFAGYREGDFIETYDFQTKKWRMFMFYVPFAEILLAR</sequence>
<reference evidence="6 7" key="1">
    <citation type="journal article" date="2016" name="Nat. Biotechnol.">
        <title>Measurement of bacterial replication rates in microbial communities.</title>
        <authorList>
            <person name="Brown C.T."/>
            <person name="Olm M.R."/>
            <person name="Thomas B.C."/>
            <person name="Banfield J.F."/>
        </authorList>
    </citation>
    <scope>NUCLEOTIDE SEQUENCE [LARGE SCALE GENOMIC DNA]</scope>
    <source>
        <strain evidence="6">45_41</strain>
    </source>
</reference>
<evidence type="ECO:0000259" key="2">
    <source>
        <dbReference type="Pfam" id="PF16023"/>
    </source>
</evidence>
<organism evidence="4 8">
    <name type="scientific">Bacteroides uniformis</name>
    <dbReference type="NCBI Taxonomy" id="820"/>
    <lineage>
        <taxon>Bacteria</taxon>
        <taxon>Pseudomonadati</taxon>
        <taxon>Bacteroidota</taxon>
        <taxon>Bacteroidia</taxon>
        <taxon>Bacteroidales</taxon>
        <taxon>Bacteroidaceae</taxon>
        <taxon>Bacteroides</taxon>
    </lineage>
</organism>
<feature type="domain" description="DUF4784" evidence="3">
    <location>
        <begin position="27"/>
        <end position="133"/>
    </location>
</feature>